<gene>
    <name evidence="1" type="ORF">IQ35_02105</name>
</gene>
<organism evidence="1 2">
    <name type="scientific">Sphingobium wenxiniae (strain DSM 21828 / CGMCC 1.7748 / JZ-1)</name>
    <dbReference type="NCBI Taxonomy" id="595605"/>
    <lineage>
        <taxon>Bacteria</taxon>
        <taxon>Pseudomonadati</taxon>
        <taxon>Pseudomonadota</taxon>
        <taxon>Alphaproteobacteria</taxon>
        <taxon>Sphingomonadales</taxon>
        <taxon>Sphingomonadaceae</taxon>
        <taxon>Sphingobium</taxon>
    </lineage>
</organism>
<accession>A0A562KCQ2</accession>
<proteinExistence type="predicted"/>
<comment type="caution">
    <text evidence="1">The sequence shown here is derived from an EMBL/GenBank/DDBJ whole genome shotgun (WGS) entry which is preliminary data.</text>
</comment>
<dbReference type="EMBL" id="VLKK01000007">
    <property type="protein sequence ID" value="TWH93198.1"/>
    <property type="molecule type" value="Genomic_DNA"/>
</dbReference>
<reference evidence="1 2" key="1">
    <citation type="journal article" date="2015" name="Stand. Genomic Sci.">
        <title>Genomic Encyclopedia of Bacterial and Archaeal Type Strains, Phase III: the genomes of soil and plant-associated and newly described type strains.</title>
        <authorList>
            <person name="Whitman W.B."/>
            <person name="Woyke T."/>
            <person name="Klenk H.P."/>
            <person name="Zhou Y."/>
            <person name="Lilburn T.G."/>
            <person name="Beck B.J."/>
            <person name="De Vos P."/>
            <person name="Vandamme P."/>
            <person name="Eisen J.A."/>
            <person name="Garrity G."/>
            <person name="Hugenholtz P."/>
            <person name="Kyrpides N.C."/>
        </authorList>
    </citation>
    <scope>NUCLEOTIDE SEQUENCE [LARGE SCALE GENOMIC DNA]</scope>
    <source>
        <strain evidence="1 2">CGMCC 1.7748</strain>
    </source>
</reference>
<keyword evidence="2" id="KW-1185">Reference proteome</keyword>
<sequence>MREGWYVLRESDEDEAPEFWSGANEWDSDISRADRFDSYDAASEGTEWFGGENVSIVEFDRDGAEVERSRPPFSEN</sequence>
<evidence type="ECO:0000313" key="2">
    <source>
        <dbReference type="Proteomes" id="UP000316624"/>
    </source>
</evidence>
<name>A0A562KCQ2_SPHWJ</name>
<protein>
    <submittedName>
        <fullName evidence="1">Uncharacterized protein</fullName>
    </submittedName>
</protein>
<evidence type="ECO:0000313" key="1">
    <source>
        <dbReference type="EMBL" id="TWH93198.1"/>
    </source>
</evidence>
<dbReference type="Proteomes" id="UP000316624">
    <property type="component" value="Unassembled WGS sequence"/>
</dbReference>
<dbReference type="AlphaFoldDB" id="A0A562KCQ2"/>